<dbReference type="CDD" id="cd02440">
    <property type="entry name" value="AdoMet_MTases"/>
    <property type="match status" value="1"/>
</dbReference>
<dbReference type="GO" id="GO:0008757">
    <property type="term" value="F:S-adenosylmethionine-dependent methyltransferase activity"/>
    <property type="evidence" value="ECO:0007669"/>
    <property type="project" value="InterPro"/>
</dbReference>
<protein>
    <recommendedName>
        <fullName evidence="4">Methyltransferase type 11 domain-containing protein</fullName>
    </recommendedName>
</protein>
<comment type="similarity">
    <text evidence="1">Belongs to the methyltransferase superfamily.</text>
</comment>
<dbReference type="InterPro" id="IPR029063">
    <property type="entry name" value="SAM-dependent_MTases_sf"/>
</dbReference>
<keyword evidence="6" id="KW-1185">Reference proteome</keyword>
<sequence>MSAFSDSNFKSSNYSSFRPSYDESLFKYIATEYHKGEYDLALDLGSGTGQATYPLTKYFKKVIGTDLSSTMIATANSKITEEFKDKIEFKVSPAEESPFLPDQSVDLITAAQCAHWFNHPKFFQEVDRILKPNGTLAIWGYIDPVFNIEEIDNFALEFMYGDKYLGPYWENPGRLILRKKFKDVIPPSNIFEDEVVFEHDPRLQNKAGSSPLIIKKTLPFETYFNYTKTWSSYHSWKKQNPDKEEIADWYYKKLQSKTGWTPQTIVNYEFITILKLVRKIKR</sequence>
<gene>
    <name evidence="5" type="ORF">WICMUC_003585</name>
</gene>
<reference evidence="5" key="2">
    <citation type="submission" date="2021-01" db="EMBL/GenBank/DDBJ databases">
        <authorList>
            <person name="Schikora-Tamarit M.A."/>
        </authorList>
    </citation>
    <scope>NUCLEOTIDE SEQUENCE</scope>
    <source>
        <strain evidence="5">CBS6341</strain>
    </source>
</reference>
<dbReference type="InterPro" id="IPR051052">
    <property type="entry name" value="Diverse_substrate_MTase"/>
</dbReference>
<dbReference type="Proteomes" id="UP000769528">
    <property type="component" value="Unassembled WGS sequence"/>
</dbReference>
<dbReference type="OrthoDB" id="10027013at2759"/>
<reference evidence="5" key="1">
    <citation type="journal article" date="2021" name="Open Biol.">
        <title>Shared evolutionary footprints suggest mitochondrial oxidative damage underlies multiple complex I losses in fungi.</title>
        <authorList>
            <person name="Schikora-Tamarit M.A."/>
            <person name="Marcet-Houben M."/>
            <person name="Nosek J."/>
            <person name="Gabaldon T."/>
        </authorList>
    </citation>
    <scope>NUCLEOTIDE SEQUENCE</scope>
    <source>
        <strain evidence="5">CBS6341</strain>
    </source>
</reference>
<proteinExistence type="inferred from homology"/>
<dbReference type="Pfam" id="PF08241">
    <property type="entry name" value="Methyltransf_11"/>
    <property type="match status" value="1"/>
</dbReference>
<evidence type="ECO:0000313" key="5">
    <source>
        <dbReference type="EMBL" id="KAH3673588.1"/>
    </source>
</evidence>
<evidence type="ECO:0000256" key="2">
    <source>
        <dbReference type="ARBA" id="ARBA00022603"/>
    </source>
</evidence>
<evidence type="ECO:0000313" key="6">
    <source>
        <dbReference type="Proteomes" id="UP000769528"/>
    </source>
</evidence>
<dbReference type="SUPFAM" id="SSF53335">
    <property type="entry name" value="S-adenosyl-L-methionine-dependent methyltransferases"/>
    <property type="match status" value="1"/>
</dbReference>
<comment type="caution">
    <text evidence="5">The sequence shown here is derived from an EMBL/GenBank/DDBJ whole genome shotgun (WGS) entry which is preliminary data.</text>
</comment>
<dbReference type="AlphaFoldDB" id="A0A9P8PJT5"/>
<evidence type="ECO:0000256" key="3">
    <source>
        <dbReference type="ARBA" id="ARBA00022679"/>
    </source>
</evidence>
<dbReference type="InterPro" id="IPR013216">
    <property type="entry name" value="Methyltransf_11"/>
</dbReference>
<dbReference type="PANTHER" id="PTHR44942:SF4">
    <property type="entry name" value="METHYLTRANSFERASE TYPE 11 DOMAIN-CONTAINING PROTEIN"/>
    <property type="match status" value="1"/>
</dbReference>
<feature type="domain" description="Methyltransferase type 11" evidence="4">
    <location>
        <begin position="42"/>
        <end position="138"/>
    </location>
</feature>
<dbReference type="GO" id="GO:0032259">
    <property type="term" value="P:methylation"/>
    <property type="evidence" value="ECO:0007669"/>
    <property type="project" value="UniProtKB-KW"/>
</dbReference>
<dbReference type="PANTHER" id="PTHR44942">
    <property type="entry name" value="METHYLTRANSF_11 DOMAIN-CONTAINING PROTEIN"/>
    <property type="match status" value="1"/>
</dbReference>
<keyword evidence="3" id="KW-0808">Transferase</keyword>
<accession>A0A9P8PJT5</accession>
<name>A0A9P8PJT5_9ASCO</name>
<organism evidence="5 6">
    <name type="scientific">Wickerhamomyces mucosus</name>
    <dbReference type="NCBI Taxonomy" id="1378264"/>
    <lineage>
        <taxon>Eukaryota</taxon>
        <taxon>Fungi</taxon>
        <taxon>Dikarya</taxon>
        <taxon>Ascomycota</taxon>
        <taxon>Saccharomycotina</taxon>
        <taxon>Saccharomycetes</taxon>
        <taxon>Phaffomycetales</taxon>
        <taxon>Wickerhamomycetaceae</taxon>
        <taxon>Wickerhamomyces</taxon>
    </lineage>
</organism>
<evidence type="ECO:0000256" key="1">
    <source>
        <dbReference type="ARBA" id="ARBA00008361"/>
    </source>
</evidence>
<keyword evidence="2" id="KW-0489">Methyltransferase</keyword>
<dbReference type="EMBL" id="JAEUBF010000964">
    <property type="protein sequence ID" value="KAH3673588.1"/>
    <property type="molecule type" value="Genomic_DNA"/>
</dbReference>
<evidence type="ECO:0000259" key="4">
    <source>
        <dbReference type="Pfam" id="PF08241"/>
    </source>
</evidence>
<dbReference type="Gene3D" id="3.40.50.150">
    <property type="entry name" value="Vaccinia Virus protein VP39"/>
    <property type="match status" value="1"/>
</dbReference>